<reference evidence="1 2" key="1">
    <citation type="submission" date="2024-04" db="EMBL/GenBank/DDBJ databases">
        <title>Tritrichomonas musculus Genome.</title>
        <authorList>
            <person name="Alves-Ferreira E."/>
            <person name="Grigg M."/>
            <person name="Lorenzi H."/>
            <person name="Galac M."/>
        </authorList>
    </citation>
    <scope>NUCLEOTIDE SEQUENCE [LARGE SCALE GENOMIC DNA]</scope>
    <source>
        <strain evidence="1 2">EAF2021</strain>
    </source>
</reference>
<protein>
    <submittedName>
        <fullName evidence="1">Uncharacterized protein</fullName>
    </submittedName>
</protein>
<comment type="caution">
    <text evidence="1">The sequence shown here is derived from an EMBL/GenBank/DDBJ whole genome shotgun (WGS) entry which is preliminary data.</text>
</comment>
<name>A0ABR2GU85_9EUKA</name>
<evidence type="ECO:0000313" key="1">
    <source>
        <dbReference type="EMBL" id="KAK8837490.1"/>
    </source>
</evidence>
<gene>
    <name evidence="1" type="ORF">M9Y10_036487</name>
</gene>
<accession>A0ABR2GU85</accession>
<organism evidence="1 2">
    <name type="scientific">Tritrichomonas musculus</name>
    <dbReference type="NCBI Taxonomy" id="1915356"/>
    <lineage>
        <taxon>Eukaryota</taxon>
        <taxon>Metamonada</taxon>
        <taxon>Parabasalia</taxon>
        <taxon>Tritrichomonadida</taxon>
        <taxon>Tritrichomonadidae</taxon>
        <taxon>Tritrichomonas</taxon>
    </lineage>
</organism>
<proteinExistence type="predicted"/>
<dbReference type="EMBL" id="JAPFFF010000059">
    <property type="protein sequence ID" value="KAK8837490.1"/>
    <property type="molecule type" value="Genomic_DNA"/>
</dbReference>
<dbReference type="Proteomes" id="UP001470230">
    <property type="component" value="Unassembled WGS sequence"/>
</dbReference>
<sequence>MPILNPSLQYFLLTNENKQKNSKSGYSFFFKYLKIASKNKYRNNATIWSSMQFKKDLQSSISFLNEEFECGFKYEKHFVNTKKQDYYEILFNKIKFESDAKKIQESKKSIGTYLICDDKFHTQFYQPRVFFPKYHSWYFSDTPVAILCIDSEKFVELDDKIIQKIFTLIKLEIDLMAAANLTLVLCYNGLLKTEPFLYQMIQDRQFSELHINIFNDQFLERFLLFMNRQYFFEQQLFKRLLVPLFQLFE</sequence>
<keyword evidence="2" id="KW-1185">Reference proteome</keyword>
<evidence type="ECO:0000313" key="2">
    <source>
        <dbReference type="Proteomes" id="UP001470230"/>
    </source>
</evidence>